<proteinExistence type="predicted"/>
<sequence length="130" mass="14334">MKRGDVSSDNGWRLKNGAKTRWHRTTNNQHGPLAAHRVGLAAKPPGHGESEAKRARRGANRAPWCVPLMQRCSGLGRDEARDDRIVVAFVRPRFRYSTSKAAAREFLGSDRRLCGDSIRICAISEPAASA</sequence>
<dbReference type="AlphaFoldDB" id="A0A0F9WX63"/>
<feature type="region of interest" description="Disordered" evidence="1">
    <location>
        <begin position="1"/>
        <end position="34"/>
    </location>
</feature>
<evidence type="ECO:0000313" key="2">
    <source>
        <dbReference type="EMBL" id="KKO97029.1"/>
    </source>
</evidence>
<dbReference type="EMBL" id="JOKZ01000659">
    <property type="protein sequence ID" value="KKO97029.1"/>
    <property type="molecule type" value="Genomic_DNA"/>
</dbReference>
<protein>
    <submittedName>
        <fullName evidence="2">Uncharacterized protein</fullName>
    </submittedName>
</protein>
<gene>
    <name evidence="2" type="ORF">THAR02_10868</name>
</gene>
<organism evidence="2 3">
    <name type="scientific">Trichoderma harzianum</name>
    <name type="common">Hypocrea lixii</name>
    <dbReference type="NCBI Taxonomy" id="5544"/>
    <lineage>
        <taxon>Eukaryota</taxon>
        <taxon>Fungi</taxon>
        <taxon>Dikarya</taxon>
        <taxon>Ascomycota</taxon>
        <taxon>Pezizomycotina</taxon>
        <taxon>Sordariomycetes</taxon>
        <taxon>Hypocreomycetidae</taxon>
        <taxon>Hypocreales</taxon>
        <taxon>Hypocreaceae</taxon>
        <taxon>Trichoderma</taxon>
    </lineage>
</organism>
<evidence type="ECO:0000313" key="3">
    <source>
        <dbReference type="Proteomes" id="UP000034112"/>
    </source>
</evidence>
<comment type="caution">
    <text evidence="2">The sequence shown here is derived from an EMBL/GenBank/DDBJ whole genome shotgun (WGS) entry which is preliminary data.</text>
</comment>
<evidence type="ECO:0000256" key="1">
    <source>
        <dbReference type="SAM" id="MobiDB-lite"/>
    </source>
</evidence>
<feature type="region of interest" description="Disordered" evidence="1">
    <location>
        <begin position="40"/>
        <end position="59"/>
    </location>
</feature>
<name>A0A0F9WX63_TRIHA</name>
<reference evidence="3" key="1">
    <citation type="journal article" date="2015" name="Genome Announc.">
        <title>Draft whole-genome sequence of the biocontrol agent Trichoderma harzianum T6776.</title>
        <authorList>
            <person name="Baroncelli R."/>
            <person name="Piaggeschi G."/>
            <person name="Fiorini L."/>
            <person name="Bertolini E."/>
            <person name="Zapparata A."/>
            <person name="Pe M.E."/>
            <person name="Sarrocco S."/>
            <person name="Vannacci G."/>
        </authorList>
    </citation>
    <scope>NUCLEOTIDE SEQUENCE [LARGE SCALE GENOMIC DNA]</scope>
    <source>
        <strain evidence="3">T6776</strain>
    </source>
</reference>
<accession>A0A0F9WX63</accession>
<dbReference type="Proteomes" id="UP000034112">
    <property type="component" value="Unassembled WGS sequence"/>
</dbReference>